<name>A0ABR1DLE9_NECAM</name>
<feature type="region of interest" description="Disordered" evidence="1">
    <location>
        <begin position="38"/>
        <end position="101"/>
    </location>
</feature>
<gene>
    <name evidence="3" type="primary">Necator_chrIV.g16248</name>
    <name evidence="3" type="ORF">RB195_002952</name>
</gene>
<keyword evidence="2" id="KW-0732">Signal</keyword>
<comment type="caution">
    <text evidence="3">The sequence shown here is derived from an EMBL/GenBank/DDBJ whole genome shotgun (WGS) entry which is preliminary data.</text>
</comment>
<proteinExistence type="predicted"/>
<dbReference type="EMBL" id="JAVFWL010000004">
    <property type="protein sequence ID" value="KAK6751282.1"/>
    <property type="molecule type" value="Genomic_DNA"/>
</dbReference>
<feature type="signal peptide" evidence="2">
    <location>
        <begin position="1"/>
        <end position="22"/>
    </location>
</feature>
<feature type="compositionally biased region" description="Basic and acidic residues" evidence="1">
    <location>
        <begin position="198"/>
        <end position="219"/>
    </location>
</feature>
<reference evidence="3 4" key="1">
    <citation type="submission" date="2023-08" db="EMBL/GenBank/DDBJ databases">
        <title>A Necator americanus chromosomal reference genome.</title>
        <authorList>
            <person name="Ilik V."/>
            <person name="Petrzelkova K.J."/>
            <person name="Pardy F."/>
            <person name="Fuh T."/>
            <person name="Niatou-Singa F.S."/>
            <person name="Gouil Q."/>
            <person name="Baker L."/>
            <person name="Ritchie M.E."/>
            <person name="Jex A.R."/>
            <person name="Gazzola D."/>
            <person name="Li H."/>
            <person name="Toshio Fujiwara R."/>
            <person name="Zhan B."/>
            <person name="Aroian R.V."/>
            <person name="Pafco B."/>
            <person name="Schwarz E.M."/>
        </authorList>
    </citation>
    <scope>NUCLEOTIDE SEQUENCE [LARGE SCALE GENOMIC DNA]</scope>
    <source>
        <strain evidence="3 4">Aroian</strain>
        <tissue evidence="3">Whole animal</tissue>
    </source>
</reference>
<feature type="compositionally biased region" description="Basic and acidic residues" evidence="1">
    <location>
        <begin position="391"/>
        <end position="411"/>
    </location>
</feature>
<protein>
    <submittedName>
        <fullName evidence="3">Uncharacterized protein</fullName>
    </submittedName>
</protein>
<evidence type="ECO:0000256" key="1">
    <source>
        <dbReference type="SAM" id="MobiDB-lite"/>
    </source>
</evidence>
<evidence type="ECO:0000256" key="2">
    <source>
        <dbReference type="SAM" id="SignalP"/>
    </source>
</evidence>
<feature type="compositionally biased region" description="Basic and acidic residues" evidence="1">
    <location>
        <begin position="250"/>
        <end position="367"/>
    </location>
</feature>
<feature type="compositionally biased region" description="Basic and acidic residues" evidence="1">
    <location>
        <begin position="461"/>
        <end position="471"/>
    </location>
</feature>
<organism evidence="3 4">
    <name type="scientific">Necator americanus</name>
    <name type="common">Human hookworm</name>
    <dbReference type="NCBI Taxonomy" id="51031"/>
    <lineage>
        <taxon>Eukaryota</taxon>
        <taxon>Metazoa</taxon>
        <taxon>Ecdysozoa</taxon>
        <taxon>Nematoda</taxon>
        <taxon>Chromadorea</taxon>
        <taxon>Rhabditida</taxon>
        <taxon>Rhabditina</taxon>
        <taxon>Rhabditomorpha</taxon>
        <taxon>Strongyloidea</taxon>
        <taxon>Ancylostomatidae</taxon>
        <taxon>Bunostominae</taxon>
        <taxon>Necator</taxon>
    </lineage>
</organism>
<accession>A0ABR1DLE9</accession>
<evidence type="ECO:0000313" key="3">
    <source>
        <dbReference type="EMBL" id="KAK6751282.1"/>
    </source>
</evidence>
<feature type="compositionally biased region" description="Basic and acidic residues" evidence="1">
    <location>
        <begin position="73"/>
        <end position="101"/>
    </location>
</feature>
<feature type="chain" id="PRO_5045358001" evidence="2">
    <location>
        <begin position="23"/>
        <end position="488"/>
    </location>
</feature>
<sequence length="488" mass="56173">MGVAVFVLLLLILISAWFLTNCMKKRKKKRFHLPKLRRGRDAIESSRSRPSASCSVTAKSRASKAKTPAAPDPKQKDMKKVDNVEHVTPKQEITPKKEYAEKTPMEKLAKIARGTVKRSTDYPTFDDILSDWDDKKKNIEPQKMDLNQKEQLIAKGAKRNKDDYPTMGDIMSDWDSKEERRAKKEGRREKDEEEEKNEEEKSADLHGLLEEKEKKKEGTLVDNKMTAQEPTETVGIEATQDNFAAKGKRGSNEAEKPKEIQEREADGIEKEIDDSLRKRNVEEDEYIKKAREAQLRRRAEEEQKERKRAEEEAADREKKVRNLDEENKKEKERATGVKQLDEEREQKEFTGREVPESELRDYGLVEKKYKRGSGEIADQEKNDAAPYSRSKNIDVARKQSGELVKPKKETWRSGTGQKIGGSGSPKKSSGSDHHDGGPKSNQKKHGNEKVRRKRRSKEKIKKSSESGERNLKKGKHKKDKKPNKRRSK</sequence>
<feature type="compositionally biased region" description="Basic residues" evidence="1">
    <location>
        <begin position="441"/>
        <end position="460"/>
    </location>
</feature>
<evidence type="ECO:0000313" key="4">
    <source>
        <dbReference type="Proteomes" id="UP001303046"/>
    </source>
</evidence>
<feature type="compositionally biased region" description="Basic residues" evidence="1">
    <location>
        <begin position="472"/>
        <end position="488"/>
    </location>
</feature>
<dbReference type="Proteomes" id="UP001303046">
    <property type="component" value="Unassembled WGS sequence"/>
</dbReference>
<feature type="region of interest" description="Disordered" evidence="1">
    <location>
        <begin position="154"/>
        <end position="488"/>
    </location>
</feature>
<feature type="compositionally biased region" description="Basic and acidic residues" evidence="1">
    <location>
        <begin position="174"/>
        <end position="190"/>
    </location>
</feature>
<keyword evidence="4" id="KW-1185">Reference proteome</keyword>